<dbReference type="PROSITE" id="PS50113">
    <property type="entry name" value="PAC"/>
    <property type="match status" value="1"/>
</dbReference>
<dbReference type="SUPFAM" id="SSF55785">
    <property type="entry name" value="PYP-like sensor domain (PAS domain)"/>
    <property type="match status" value="2"/>
</dbReference>
<feature type="transmembrane region" description="Helical" evidence="2">
    <location>
        <begin position="45"/>
        <end position="72"/>
    </location>
</feature>
<dbReference type="PANTHER" id="PTHR44757">
    <property type="entry name" value="DIGUANYLATE CYCLASE DGCP"/>
    <property type="match status" value="1"/>
</dbReference>
<dbReference type="CDD" id="cd00130">
    <property type="entry name" value="PAS"/>
    <property type="match status" value="2"/>
</dbReference>
<dbReference type="PROSITE" id="PS50112">
    <property type="entry name" value="PAS"/>
    <property type="match status" value="1"/>
</dbReference>
<evidence type="ECO:0000313" key="5">
    <source>
        <dbReference type="EMBL" id="URW79838.1"/>
    </source>
</evidence>
<evidence type="ECO:0000313" key="6">
    <source>
        <dbReference type="Proteomes" id="UP001056426"/>
    </source>
</evidence>
<feature type="coiled-coil region" evidence="1">
    <location>
        <begin position="319"/>
        <end position="353"/>
    </location>
</feature>
<evidence type="ECO:0000259" key="4">
    <source>
        <dbReference type="PROSITE" id="PS50113"/>
    </source>
</evidence>
<dbReference type="InterPro" id="IPR003018">
    <property type="entry name" value="GAF"/>
</dbReference>
<dbReference type="Pfam" id="PF13426">
    <property type="entry name" value="PAS_9"/>
    <property type="match status" value="2"/>
</dbReference>
<evidence type="ECO:0000259" key="3">
    <source>
        <dbReference type="PROSITE" id="PS50112"/>
    </source>
</evidence>
<reference evidence="5" key="1">
    <citation type="submission" date="2022-05" db="EMBL/GenBank/DDBJ databases">
        <authorList>
            <person name="Sun X."/>
        </authorList>
    </citation>
    <scope>NUCLEOTIDE SEQUENCE</scope>
    <source>
        <strain evidence="5">Ai-910</strain>
    </source>
</reference>
<dbReference type="EMBL" id="CP098400">
    <property type="protein sequence ID" value="URW79838.1"/>
    <property type="molecule type" value="Genomic_DNA"/>
</dbReference>
<gene>
    <name evidence="5" type="ORF">M9189_00505</name>
</gene>
<dbReference type="SUPFAM" id="SSF55781">
    <property type="entry name" value="GAF domain-like"/>
    <property type="match status" value="1"/>
</dbReference>
<organism evidence="5 6">
    <name type="scientific">Xiashengella succiniciproducens</name>
    <dbReference type="NCBI Taxonomy" id="2949635"/>
    <lineage>
        <taxon>Bacteria</taxon>
        <taxon>Pseudomonadati</taxon>
        <taxon>Bacteroidota</taxon>
        <taxon>Bacteroidia</taxon>
        <taxon>Marinilabiliales</taxon>
        <taxon>Marinilabiliaceae</taxon>
        <taxon>Xiashengella</taxon>
    </lineage>
</organism>
<dbReference type="KEGG" id="alkq:M9189_00505"/>
<dbReference type="RefSeq" id="WP_250723953.1">
    <property type="nucleotide sequence ID" value="NZ_CP098400.1"/>
</dbReference>
<feature type="domain" description="PAS" evidence="3">
    <location>
        <begin position="510"/>
        <end position="550"/>
    </location>
</feature>
<keyword evidence="2" id="KW-0812">Transmembrane</keyword>
<dbReference type="AlphaFoldDB" id="A0A9J6ZQN1"/>
<keyword evidence="2" id="KW-0472">Membrane</keyword>
<keyword evidence="6" id="KW-1185">Reference proteome</keyword>
<dbReference type="NCBIfam" id="TIGR00229">
    <property type="entry name" value="sensory_box"/>
    <property type="match status" value="2"/>
</dbReference>
<dbReference type="InterPro" id="IPR035965">
    <property type="entry name" value="PAS-like_dom_sf"/>
</dbReference>
<dbReference type="SMART" id="SM00091">
    <property type="entry name" value="PAS"/>
    <property type="match status" value="2"/>
</dbReference>
<keyword evidence="1" id="KW-0175">Coiled coil</keyword>
<evidence type="ECO:0000256" key="2">
    <source>
        <dbReference type="SAM" id="Phobius"/>
    </source>
</evidence>
<dbReference type="Proteomes" id="UP001056426">
    <property type="component" value="Chromosome"/>
</dbReference>
<sequence length="624" mass="71405">MKKVNYQTLVSKSTLHGASVGVVTAVIIILLGLDSPVLREGRNGIQALFHFFPASWAIISLPVVFGVFAYYLSARFTQIIKRQSFKLSKEANRTRIVLNFIENLRQGKLDVPFKFHKNDPTGRALLRFREYMIKTNTEQEQRRIEEEQRNWVTHGLAQFGEILRRSSDNLEELSYEILRYLISYMKVNQGGVFLVNTSKSGEKYFEMTSCIAFDRRKYADKKVNWGEGLLGRCGLEKETIYLTDVPHDYIHITSGLGGANPGTILLVPLKTNDELYGVIELASFQKLQPFEIELVEKSAESIASTIAMVRNNIQTNKLLRETQIQAEKMSQQEEELRQNLEEMRATQEESDRRETELKGILDAIGHAAISCEFDTEGNLLSVNENFLNAFKYKPEEVENQNLKIFFFKEDLPELDRILADLQQGRTFRGRVRRRTKPGNDIYLLSTYSPVVDHNNEILKILSLEFDVTETVKMEEALKQSKEELGKMLESARNEVKAQFAEVEAIKIRNEKTLEGALDAIITINNEGVLDFFNAAAEKLWGYDRSEVIGQDISMLFSKEAIKTNDFVAAFVTKGKEKIVGERREIPIRNKYGEEIPVLMLLSEAKVGEEYSHTAFIQNIEVELF</sequence>
<proteinExistence type="predicted"/>
<dbReference type="InterPro" id="IPR000700">
    <property type="entry name" value="PAS-assoc_C"/>
</dbReference>
<dbReference type="PANTHER" id="PTHR44757:SF2">
    <property type="entry name" value="BIOFILM ARCHITECTURE MAINTENANCE PROTEIN MBAA"/>
    <property type="match status" value="1"/>
</dbReference>
<accession>A0A9J6ZQN1</accession>
<protein>
    <submittedName>
        <fullName evidence="5">PAS domain S-box protein</fullName>
    </submittedName>
</protein>
<reference evidence="5" key="2">
    <citation type="submission" date="2022-06" db="EMBL/GenBank/DDBJ databases">
        <title>Xiashengella guii gen. nov. sp. nov., a bacterium isolated form anaerobic digestion tank.</title>
        <authorList>
            <person name="Huang H."/>
        </authorList>
    </citation>
    <scope>NUCLEOTIDE SEQUENCE</scope>
    <source>
        <strain evidence="5">Ai-910</strain>
    </source>
</reference>
<dbReference type="InterPro" id="IPR052155">
    <property type="entry name" value="Biofilm_reg_signaling"/>
</dbReference>
<dbReference type="Gene3D" id="3.30.450.20">
    <property type="entry name" value="PAS domain"/>
    <property type="match status" value="2"/>
</dbReference>
<evidence type="ECO:0000256" key="1">
    <source>
        <dbReference type="SAM" id="Coils"/>
    </source>
</evidence>
<dbReference type="InterPro" id="IPR000014">
    <property type="entry name" value="PAS"/>
</dbReference>
<feature type="coiled-coil region" evidence="1">
    <location>
        <begin position="474"/>
        <end position="508"/>
    </location>
</feature>
<dbReference type="SMART" id="SM00065">
    <property type="entry name" value="GAF"/>
    <property type="match status" value="1"/>
</dbReference>
<dbReference type="Pfam" id="PF13185">
    <property type="entry name" value="GAF_2"/>
    <property type="match status" value="1"/>
</dbReference>
<name>A0A9J6ZQN1_9BACT</name>
<feature type="transmembrane region" description="Helical" evidence="2">
    <location>
        <begin position="15"/>
        <end position="33"/>
    </location>
</feature>
<feature type="domain" description="PAC" evidence="4">
    <location>
        <begin position="425"/>
        <end position="479"/>
    </location>
</feature>
<dbReference type="InterPro" id="IPR029016">
    <property type="entry name" value="GAF-like_dom_sf"/>
</dbReference>
<dbReference type="Gene3D" id="3.30.450.40">
    <property type="match status" value="1"/>
</dbReference>
<keyword evidence="2" id="KW-1133">Transmembrane helix</keyword>